<comment type="catalytic activity">
    <reaction evidence="4">
        <text>D-mannitol + NADP(+) = D-fructose + NADPH + H(+)</text>
        <dbReference type="Rhea" id="RHEA:16765"/>
        <dbReference type="ChEBI" id="CHEBI:15378"/>
        <dbReference type="ChEBI" id="CHEBI:16899"/>
        <dbReference type="ChEBI" id="CHEBI:37721"/>
        <dbReference type="ChEBI" id="CHEBI:57783"/>
        <dbReference type="ChEBI" id="CHEBI:58349"/>
        <dbReference type="EC" id="1.1.1.138"/>
    </reaction>
    <physiologicalReaction direction="left-to-right" evidence="4">
        <dbReference type="Rhea" id="RHEA:16766"/>
    </physiologicalReaction>
    <physiologicalReaction direction="right-to-left" evidence="4">
        <dbReference type="Rhea" id="RHEA:16767"/>
    </physiologicalReaction>
</comment>
<keyword evidence="3" id="KW-0560">Oxidoreductase</keyword>
<evidence type="ECO:0000256" key="6">
    <source>
        <dbReference type="ARBA" id="ARBA00069279"/>
    </source>
</evidence>
<dbReference type="PROSITE" id="PS00061">
    <property type="entry name" value="ADH_SHORT"/>
    <property type="match status" value="1"/>
</dbReference>
<evidence type="ECO:0000256" key="4">
    <source>
        <dbReference type="ARBA" id="ARBA00051683"/>
    </source>
</evidence>
<evidence type="ECO:0000256" key="2">
    <source>
        <dbReference type="ARBA" id="ARBA00022857"/>
    </source>
</evidence>
<dbReference type="PRINTS" id="PR00080">
    <property type="entry name" value="SDRFAMILY"/>
</dbReference>
<dbReference type="InterPro" id="IPR020904">
    <property type="entry name" value="Sc_DH/Rdtase_CS"/>
</dbReference>
<organism evidence="8 9">
    <name type="scientific">Cercospora berteroae</name>
    <dbReference type="NCBI Taxonomy" id="357750"/>
    <lineage>
        <taxon>Eukaryota</taxon>
        <taxon>Fungi</taxon>
        <taxon>Dikarya</taxon>
        <taxon>Ascomycota</taxon>
        <taxon>Pezizomycotina</taxon>
        <taxon>Dothideomycetes</taxon>
        <taxon>Dothideomycetidae</taxon>
        <taxon>Mycosphaerellales</taxon>
        <taxon>Mycosphaerellaceae</taxon>
        <taxon>Cercospora</taxon>
    </lineage>
</organism>
<dbReference type="SUPFAM" id="SSF51735">
    <property type="entry name" value="NAD(P)-binding Rossmann-fold domains"/>
    <property type="match status" value="1"/>
</dbReference>
<dbReference type="STRING" id="357750.A0A2S6CJI6"/>
<dbReference type="OrthoDB" id="1888931at2759"/>
<comment type="caution">
    <text evidence="8">The sequence shown here is derived from an EMBL/GenBank/DDBJ whole genome shotgun (WGS) entry which is preliminary data.</text>
</comment>
<keyword evidence="2" id="KW-0521">NADP</keyword>
<dbReference type="PANTHER" id="PTHR43008:SF1">
    <property type="entry name" value="NADP-DEPENDENT MANNITOL DEHYDROGENASE-RELATED"/>
    <property type="match status" value="1"/>
</dbReference>
<evidence type="ECO:0000256" key="3">
    <source>
        <dbReference type="ARBA" id="ARBA00023002"/>
    </source>
</evidence>
<dbReference type="AlphaFoldDB" id="A0A2S6CJI6"/>
<keyword evidence="9" id="KW-1185">Reference proteome</keyword>
<sequence>MSMTIEEVTGAAPRAPKPVPNTPESVFAQLRMDGKVVAITGGADGIGFAVAEAVAEAGANVALWYNTNDAAVARSKDLEQRFGIKSLAYQVEVSDHEAVEKTVSRVVADFGKLDVFVANAGMAISKAITEQTVEEYRKQMSVNGKYMSRRLYAGAVFKSQGFGNLIITSSISAHIVNVPVDQPVYNATKAAINHLGKSLAREWRDFARVNIVSPGFFNTKMGAAPRVVNEATRMTPLGRQGDVKEIKGLYLYLASDASSYQTGSDVIIDGGYVLPSAAASRTTQGWDAQLSSTNVTSQDNLTTQLFALEAHRDSPSCLEQAVVILRKLPRRPEFHNFLSKETFDKLESHILAAQQRTEGTPGKHRSLSLGLWRLSLATGWALFGSVFLTSSSFCDDLVDAQAAGLELASLYDRMVSIRDEQVARGAKNARSHKRPVIEWKPRDVQVALSQLVAEKEPAASTRSQSPLQIESPLPLLEPLREIKDEPGHEDSKGEDAASRVCATKLKYDATGALLSRSTSALNRFGRSPKTAAIFDAISRYIDDHREGAVVADSEEEKRRLLEELAYDYRQEEQVAEHYSAVFKLEGGYTLCIPPLQDDLIATLDHHTSVSLKSHGDLIGVQLDRKSCVLFWPVGNTRSIFFL</sequence>
<dbReference type="GO" id="GO:0050085">
    <property type="term" value="F:mannitol 2-dehydrogenase (NADP+) activity"/>
    <property type="evidence" value="ECO:0007669"/>
    <property type="project" value="UniProtKB-EC"/>
</dbReference>
<dbReference type="PRINTS" id="PR00081">
    <property type="entry name" value="GDHRDH"/>
</dbReference>
<dbReference type="PANTHER" id="PTHR43008">
    <property type="entry name" value="BENZIL REDUCTASE"/>
    <property type="match status" value="1"/>
</dbReference>
<name>A0A2S6CJI6_9PEZI</name>
<dbReference type="Pfam" id="PF13561">
    <property type="entry name" value="adh_short_C2"/>
    <property type="match status" value="1"/>
</dbReference>
<evidence type="ECO:0000313" key="9">
    <source>
        <dbReference type="Proteomes" id="UP000237631"/>
    </source>
</evidence>
<evidence type="ECO:0000256" key="5">
    <source>
        <dbReference type="ARBA" id="ARBA00066645"/>
    </source>
</evidence>
<feature type="region of interest" description="Disordered" evidence="7">
    <location>
        <begin position="1"/>
        <end position="22"/>
    </location>
</feature>
<gene>
    <name evidence="8" type="ORF">CBER1_04920</name>
</gene>
<accession>A0A2S6CJI6</accession>
<dbReference type="Proteomes" id="UP000237631">
    <property type="component" value="Unassembled WGS sequence"/>
</dbReference>
<evidence type="ECO:0000313" key="8">
    <source>
        <dbReference type="EMBL" id="PPJ59890.1"/>
    </source>
</evidence>
<dbReference type="InterPro" id="IPR036291">
    <property type="entry name" value="NAD(P)-bd_dom_sf"/>
</dbReference>
<reference evidence="9" key="1">
    <citation type="journal article" date="2017" name="bioRxiv">
        <title>Conservation of a gene cluster reveals novel cercosporin biosynthetic mechanisms and extends production to the genus Colletotrichum.</title>
        <authorList>
            <person name="de Jonge R."/>
            <person name="Ebert M.K."/>
            <person name="Huitt-Roehl C.R."/>
            <person name="Pal P."/>
            <person name="Suttle J.C."/>
            <person name="Spanner R.E."/>
            <person name="Neubauer J.D."/>
            <person name="Jurick W.M.II."/>
            <person name="Stott K.A."/>
            <person name="Secor G.A."/>
            <person name="Thomma B.P.H.J."/>
            <person name="Van de Peer Y."/>
            <person name="Townsend C.A."/>
            <person name="Bolton M.D."/>
        </authorList>
    </citation>
    <scope>NUCLEOTIDE SEQUENCE [LARGE SCALE GENOMIC DNA]</scope>
    <source>
        <strain evidence="9">CBS538.71</strain>
    </source>
</reference>
<proteinExistence type="inferred from homology"/>
<dbReference type="EC" id="1.1.1.138" evidence="5"/>
<dbReference type="Gene3D" id="3.40.50.720">
    <property type="entry name" value="NAD(P)-binding Rossmann-like Domain"/>
    <property type="match status" value="1"/>
</dbReference>
<evidence type="ECO:0000256" key="7">
    <source>
        <dbReference type="SAM" id="MobiDB-lite"/>
    </source>
</evidence>
<comment type="similarity">
    <text evidence="1">Belongs to the short-chain dehydrogenases/reductases (SDR) family.</text>
</comment>
<dbReference type="GO" id="GO:0019594">
    <property type="term" value="P:mannitol metabolic process"/>
    <property type="evidence" value="ECO:0007669"/>
    <property type="project" value="UniProtKB-ARBA"/>
</dbReference>
<dbReference type="FunFam" id="3.40.50.720:FF:000090">
    <property type="entry name" value="NADP-dependent mannitol dehydrogenase"/>
    <property type="match status" value="1"/>
</dbReference>
<dbReference type="InterPro" id="IPR002347">
    <property type="entry name" value="SDR_fam"/>
</dbReference>
<protein>
    <recommendedName>
        <fullName evidence="6">NADP-dependent mannitol dehydrogenase</fullName>
        <ecNumber evidence="5">1.1.1.138</ecNumber>
    </recommendedName>
</protein>
<evidence type="ECO:0000256" key="1">
    <source>
        <dbReference type="ARBA" id="ARBA00006484"/>
    </source>
</evidence>
<dbReference type="GO" id="GO:0050664">
    <property type="term" value="F:oxidoreductase activity, acting on NAD(P)H, oxygen as acceptor"/>
    <property type="evidence" value="ECO:0007669"/>
    <property type="project" value="TreeGrafter"/>
</dbReference>
<dbReference type="EMBL" id="PNEN01000346">
    <property type="protein sequence ID" value="PPJ59890.1"/>
    <property type="molecule type" value="Genomic_DNA"/>
</dbReference>